<dbReference type="PROSITE" id="PS00211">
    <property type="entry name" value="ABC_TRANSPORTER_1"/>
    <property type="match status" value="1"/>
</dbReference>
<dbReference type="GO" id="GO:0005524">
    <property type="term" value="F:ATP binding"/>
    <property type="evidence" value="ECO:0007669"/>
    <property type="project" value="UniProtKB-KW"/>
</dbReference>
<keyword evidence="3 8" id="KW-0812">Transmembrane</keyword>
<dbReference type="PANTHER" id="PTHR48041:SF139">
    <property type="entry name" value="PROTEIN SCARLET"/>
    <property type="match status" value="1"/>
</dbReference>
<dbReference type="Gene3D" id="3.40.50.300">
    <property type="entry name" value="P-loop containing nucleotide triphosphate hydrolases"/>
    <property type="match status" value="1"/>
</dbReference>
<keyword evidence="11" id="KW-1185">Reference proteome</keyword>
<evidence type="ECO:0000256" key="1">
    <source>
        <dbReference type="ARBA" id="ARBA00004141"/>
    </source>
</evidence>
<feature type="transmembrane region" description="Helical" evidence="8">
    <location>
        <begin position="941"/>
        <end position="961"/>
    </location>
</feature>
<dbReference type="InterPro" id="IPR013525">
    <property type="entry name" value="ABC2_TM"/>
</dbReference>
<proteinExistence type="predicted"/>
<dbReference type="Proteomes" id="UP000603141">
    <property type="component" value="Unassembled WGS sequence"/>
</dbReference>
<dbReference type="PANTHER" id="PTHR48041">
    <property type="entry name" value="ABC TRANSPORTER G FAMILY MEMBER 28"/>
    <property type="match status" value="1"/>
</dbReference>
<feature type="transmembrane region" description="Helical" evidence="8">
    <location>
        <begin position="913"/>
        <end position="934"/>
    </location>
</feature>
<evidence type="ECO:0000313" key="11">
    <source>
        <dbReference type="Proteomes" id="UP000603141"/>
    </source>
</evidence>
<keyword evidence="4" id="KW-0547">Nucleotide-binding</keyword>
<dbReference type="AlphaFoldDB" id="A0A934S5V2"/>
<evidence type="ECO:0000313" key="10">
    <source>
        <dbReference type="EMBL" id="MBK1881729.1"/>
    </source>
</evidence>
<dbReference type="RefSeq" id="WP_200268157.1">
    <property type="nucleotide sequence ID" value="NZ_JAENIJ010000005.1"/>
</dbReference>
<name>A0A934S5V2_9BACT</name>
<dbReference type="EMBL" id="JAENIJ010000005">
    <property type="protein sequence ID" value="MBK1881729.1"/>
    <property type="molecule type" value="Genomic_DNA"/>
</dbReference>
<feature type="domain" description="ABC transporter" evidence="9">
    <location>
        <begin position="450"/>
        <end position="688"/>
    </location>
</feature>
<dbReference type="PROSITE" id="PS50893">
    <property type="entry name" value="ABC_TRANSPORTER_2"/>
    <property type="match status" value="1"/>
</dbReference>
<accession>A0A934S5V2</accession>
<feature type="transmembrane region" description="Helical" evidence="8">
    <location>
        <begin position="1157"/>
        <end position="1176"/>
    </location>
</feature>
<comment type="caution">
    <text evidence="10">The sequence shown here is derived from an EMBL/GenBank/DDBJ whole genome shotgun (WGS) entry which is preliminary data.</text>
</comment>
<comment type="subcellular location">
    <subcellularLocation>
        <location evidence="1">Membrane</location>
        <topology evidence="1">Multi-pass membrane protein</topology>
    </subcellularLocation>
</comment>
<evidence type="ECO:0000256" key="2">
    <source>
        <dbReference type="ARBA" id="ARBA00022448"/>
    </source>
</evidence>
<keyword evidence="7 8" id="KW-0472">Membrane</keyword>
<dbReference type="GO" id="GO:0016020">
    <property type="term" value="C:membrane"/>
    <property type="evidence" value="ECO:0007669"/>
    <property type="project" value="UniProtKB-SubCell"/>
</dbReference>
<evidence type="ECO:0000256" key="6">
    <source>
        <dbReference type="ARBA" id="ARBA00022989"/>
    </source>
</evidence>
<dbReference type="Pfam" id="PF01061">
    <property type="entry name" value="ABC2_membrane"/>
    <property type="match status" value="1"/>
</dbReference>
<dbReference type="InterPro" id="IPR050352">
    <property type="entry name" value="ABCG_transporters"/>
</dbReference>
<feature type="transmembrane region" description="Helical" evidence="8">
    <location>
        <begin position="835"/>
        <end position="857"/>
    </location>
</feature>
<dbReference type="SUPFAM" id="SSF52540">
    <property type="entry name" value="P-loop containing nucleoside triphosphate hydrolases"/>
    <property type="match status" value="1"/>
</dbReference>
<dbReference type="GO" id="GO:0140359">
    <property type="term" value="F:ABC-type transporter activity"/>
    <property type="evidence" value="ECO:0007669"/>
    <property type="project" value="InterPro"/>
</dbReference>
<keyword evidence="6 8" id="KW-1133">Transmembrane helix</keyword>
<feature type="transmembrane region" description="Helical" evidence="8">
    <location>
        <begin position="773"/>
        <end position="790"/>
    </location>
</feature>
<feature type="transmembrane region" description="Helical" evidence="8">
    <location>
        <begin position="877"/>
        <end position="898"/>
    </location>
</feature>
<evidence type="ECO:0000256" key="7">
    <source>
        <dbReference type="ARBA" id="ARBA00023136"/>
    </source>
</evidence>
<evidence type="ECO:0000259" key="9">
    <source>
        <dbReference type="PROSITE" id="PS50893"/>
    </source>
</evidence>
<dbReference type="InterPro" id="IPR027417">
    <property type="entry name" value="P-loop_NTPase"/>
</dbReference>
<dbReference type="InterPro" id="IPR017871">
    <property type="entry name" value="ABC_transporter-like_CS"/>
</dbReference>
<feature type="transmembrane region" description="Helical" evidence="8">
    <location>
        <begin position="797"/>
        <end position="815"/>
    </location>
</feature>
<dbReference type="InterPro" id="IPR003439">
    <property type="entry name" value="ABC_transporter-like_ATP-bd"/>
</dbReference>
<organism evidence="10 11">
    <name type="scientific">Luteolibacter pohnpeiensis</name>
    <dbReference type="NCBI Taxonomy" id="454153"/>
    <lineage>
        <taxon>Bacteria</taxon>
        <taxon>Pseudomonadati</taxon>
        <taxon>Verrucomicrobiota</taxon>
        <taxon>Verrucomicrobiia</taxon>
        <taxon>Verrucomicrobiales</taxon>
        <taxon>Verrucomicrobiaceae</taxon>
        <taxon>Luteolibacter</taxon>
    </lineage>
</organism>
<dbReference type="Pfam" id="PF00005">
    <property type="entry name" value="ABC_tran"/>
    <property type="match status" value="1"/>
</dbReference>
<evidence type="ECO:0000256" key="5">
    <source>
        <dbReference type="ARBA" id="ARBA00022840"/>
    </source>
</evidence>
<dbReference type="SMART" id="SM00382">
    <property type="entry name" value="AAA"/>
    <property type="match status" value="1"/>
</dbReference>
<evidence type="ECO:0000256" key="8">
    <source>
        <dbReference type="SAM" id="Phobius"/>
    </source>
</evidence>
<reference evidence="10" key="1">
    <citation type="submission" date="2021-01" db="EMBL/GenBank/DDBJ databases">
        <title>Modified the classification status of verrucomicrobia.</title>
        <authorList>
            <person name="Feng X."/>
        </authorList>
    </citation>
    <scope>NUCLEOTIDE SEQUENCE</scope>
    <source>
        <strain evidence="10">KCTC 22041</strain>
    </source>
</reference>
<evidence type="ECO:0000256" key="3">
    <source>
        <dbReference type="ARBA" id="ARBA00022692"/>
    </source>
</evidence>
<evidence type="ECO:0000256" key="4">
    <source>
        <dbReference type="ARBA" id="ARBA00022741"/>
    </source>
</evidence>
<dbReference type="InterPro" id="IPR003593">
    <property type="entry name" value="AAA+_ATPase"/>
</dbReference>
<gene>
    <name evidence="10" type="ORF">JIN85_04845</name>
</gene>
<protein>
    <submittedName>
        <fullName evidence="10">ATP-binding cassette domain-containing protein</fullName>
    </submittedName>
</protein>
<keyword evidence="2" id="KW-0813">Transport</keyword>
<dbReference type="GO" id="GO:0016887">
    <property type="term" value="F:ATP hydrolysis activity"/>
    <property type="evidence" value="ECO:0007669"/>
    <property type="project" value="InterPro"/>
</dbReference>
<sequence>MDFQPQEEQRPVRKRKSRKWDWLQSLPGIGRLRALRPGADAHVGALVDAFATFATLDDVLTPLEADLILDMLRSAFPEVDHAWLAARLQRAVKNPRPLQGLAAALKDSLDDPAKLAVGLQLFTLVDAAGKSERSRASFEIFMRRLGRPDYGIAILREMRGEVAENEELPFERLVFGTDLSSSDVLLPPAARSQEFRVYRTGDLVLVRNTGAAALWLRGKPLESGAFLRMRERQPLVVPGWTLTHEDLNFFLNVKRTGNSPSIYLEQTDDAVTAERARGRNSAIRIRFGLQAEVEALRDTDLTIGTHRQLKRGEVIQCLNHEQLGDDSGFNLSINELRRRAVQSGRRFRLALDRQEYLVSNDASALAAGDLLLGPKMAPRVVLFIRFDPQKGKGLLEVRESAGPVLVNGFPVRGQVTLHDGSLIRLSGTQAVRCRFSEGFLDEERTQIESLQVEDLIHDFGSDSHAIDHLNFSVKRGEMMCIIGPSGSGKSTLLAILSGQREPSRGQVKLNGASLYEHRERLVPFIAYMPQEEALNPQLTVREHLRHAVTIRRPALTPAEHERRVDSTLAELGLQRIARRRVGAPGEKTISGGERSRLNLGLELSSRAEVFLFDEPISGLSSKDSEHVAETLRSLAREKIVIASLHRPGAPVLRLFDKVLLLDSGGKLAYFGAPGAMVTYFQEACEELAISHPSVNSKTPPGADFVFDVLETPLSGIGGGANTGGARRFPSSFWQERFESLALLKSLQPGDVSSRLGDSGTEGRLPLPPKPVRRVKAVVAVFATHFLRSLLSKIRNRGTIYSTFLEAPILAAVIAITLRSSPKGPYHFSTALHLPAYLFLSVTVAMFLGLTNSATEILRDRPLLRRERNFLPGAASYIFAKFVALALVSAVQSFIYIVVGNHFLEIRGMLFEHWIWMTFTAWGGTAMALVVSSLVRSERAALTAVPLLLVPQMLLAGALVPYREMNRGLFENAGINRERGGSPVPAKIMPLRYAYEAMVVAQATRNPFEVERIRLQRRIDRIRKTTGIIDPERAERFELLKEGLRRLLASGAKTPDEAAQLVSRIRKLAQSGSKVEVETMKVWPDDDDEKAKPTSEFFVNERIDLLVREAETFRNDYRNKKARNVFLALSKPIPFEKVEPNPDSPDDGWFETQRYCGVIFLLLIVGCCISSSVIISWQNRRTR</sequence>
<keyword evidence="5 10" id="KW-0067">ATP-binding</keyword>